<proteinExistence type="inferred from homology"/>
<evidence type="ECO:0000313" key="4">
    <source>
        <dbReference type="EMBL" id="ADY76820.1"/>
    </source>
</evidence>
<name>F1AXG8_ORFV</name>
<dbReference type="InterPro" id="IPR007032">
    <property type="entry name" value="Poxvirus_A51"/>
</dbReference>
<evidence type="ECO:0000313" key="5">
    <source>
        <dbReference type="Proteomes" id="UP000103309"/>
    </source>
</evidence>
<organismHost>
    <name type="scientific">Capra hircus</name>
    <name type="common">Goat</name>
    <dbReference type="NCBI Taxonomy" id="9925"/>
</organismHost>
<sequence length="324" mass="35525">MANNRLVLLDPETLAEADGIPGQGVFEPGKKKCVFTKIRTSLALACQYAVSDGGLIDEFVMATYGARRACRLVRHLTISAEGVMTRPASNCAPHMVLICLRGVAAVASEDMVFGRCVMERGTMFMVKSAHSAVVCGNPSCELLVLFYDYFTPIPRSLSGNEVLFTRDLAHVDYPPDSAVVFKMDYDLATDVATLFVGGYIFRARGLEMETREQVGDECDCCRHSSPVLVMDRDKMMSSLRMIPSTVPGQRAICLRERGWAVLETDARGHCEPGVLRLALAGLRLFAGCLRSVVGRRELSLFCYGVAPKFGGEFEDAPRPMEIDS</sequence>
<organism evidence="4 5">
    <name type="scientific">Orf virus</name>
    <name type="common">ORFV</name>
    <dbReference type="NCBI Taxonomy" id="10258"/>
    <lineage>
        <taxon>Viruses</taxon>
        <taxon>Varidnaviria</taxon>
        <taxon>Bamfordvirae</taxon>
        <taxon>Nucleocytoviricota</taxon>
        <taxon>Pokkesviricetes</taxon>
        <taxon>Chitovirales</taxon>
        <taxon>Poxviridae</taxon>
        <taxon>Chordopoxvirinae</taxon>
        <taxon>Parapoxvirus</taxon>
        <taxon>Parapoxvirus orf</taxon>
    </lineage>
</organism>
<protein>
    <recommendedName>
        <fullName evidence="3">Protein OPG181</fullName>
    </recommendedName>
</protein>
<comment type="similarity">
    <text evidence="2">Belongs to the orthopoxvirus OPG181 family.</text>
</comment>
<evidence type="ECO:0000256" key="1">
    <source>
        <dbReference type="ARBA" id="ARBA00022518"/>
    </source>
</evidence>
<reference evidence="4 5" key="1">
    <citation type="submission" date="2010-04" db="EMBL/GenBank/DDBJ databases">
        <title>Novel immune-modulators identified by a rapid, functional screen of the Parapox virus genome.</title>
        <authorList>
            <person name="McGuire M.J."/>
            <person name="Sykes K.F."/>
            <person name="Johnston S.A."/>
        </authorList>
    </citation>
    <scope>NUCLEOTIDE SEQUENCE [LARGE SCALE GENOMIC DNA]</scope>
    <source>
        <strain evidence="4">D1701</strain>
    </source>
</reference>
<dbReference type="EMBL" id="HM133903">
    <property type="protein sequence ID" value="ADY76820.1"/>
    <property type="molecule type" value="Genomic_DNA"/>
</dbReference>
<organismHost>
    <name type="scientific">Ovis aries</name>
    <name type="common">Sheep</name>
    <dbReference type="NCBI Taxonomy" id="9940"/>
</organismHost>
<evidence type="ECO:0000256" key="3">
    <source>
        <dbReference type="ARBA" id="ARBA00034877"/>
    </source>
</evidence>
<dbReference type="Pfam" id="PF04948">
    <property type="entry name" value="Pox_A51"/>
    <property type="match status" value="1"/>
</dbReference>
<evidence type="ECO:0000256" key="2">
    <source>
        <dbReference type="ARBA" id="ARBA00034781"/>
    </source>
</evidence>
<dbReference type="Proteomes" id="UP000103309">
    <property type="component" value="Segment"/>
</dbReference>
<organismHost>
    <name type="scientific">Homo sapiens</name>
    <name type="common">Human</name>
    <dbReference type="NCBI Taxonomy" id="9606"/>
</organismHost>
<keyword evidence="1" id="KW-0244">Early protein</keyword>
<accession>F1AXG8</accession>